<evidence type="ECO:0000256" key="5">
    <source>
        <dbReference type="ARBA" id="ARBA00022691"/>
    </source>
</evidence>
<dbReference type="Pfam" id="PF04072">
    <property type="entry name" value="LCM"/>
    <property type="match status" value="1"/>
</dbReference>
<evidence type="ECO:0000256" key="6">
    <source>
        <dbReference type="RuleBase" id="RU362030"/>
    </source>
</evidence>
<evidence type="ECO:0000313" key="8">
    <source>
        <dbReference type="Proteomes" id="UP000682202"/>
    </source>
</evidence>
<sequence length="306" mass="32993">MRTEGDSWDITTSVGATALFVATARALEAQKPDPLVVDPYAEVFCRAVGGSWADVIDGRAPDHQLKSADFGEHFVNFQGARTKYFDAYFGRAADAGARQVVILAAGLDSRAYRLTWPAGTTIFELDRPQVLDFKREVLTGGGFEPRAQRREVAVDLRDDWSRALQDSGFDPARPSAWLAEGLLIYLPATAQEQLFTTIDTMTCGGSHVAIEDGGPLPADEFAAKLEEERAAAAGGQCPFFQLVYNEQCAPATEWFGARGWTAIGTPLTDYLREVGRPVPGPDSEPGPILIRNTLVSAAKPAATPGT</sequence>
<dbReference type="SUPFAM" id="SSF53335">
    <property type="entry name" value="S-adenosyl-L-methionine-dependent methyltransferases"/>
    <property type="match status" value="1"/>
</dbReference>
<dbReference type="InterPro" id="IPR011610">
    <property type="entry name" value="SAM_mthyl_Trfase_ML2640-like"/>
</dbReference>
<keyword evidence="5 6" id="KW-0949">S-adenosyl-L-methionine</keyword>
<keyword evidence="4 7" id="KW-0808">Transferase</keyword>
<evidence type="ECO:0000256" key="1">
    <source>
        <dbReference type="ARBA" id="ARBA00003907"/>
    </source>
</evidence>
<evidence type="ECO:0000256" key="4">
    <source>
        <dbReference type="ARBA" id="ARBA00022679"/>
    </source>
</evidence>
<reference evidence="7" key="1">
    <citation type="submission" date="2019-12" db="EMBL/GenBank/DDBJ databases">
        <title>Mycobacterium spongiae sp. nov.</title>
        <authorList>
            <person name="Stinear T."/>
        </authorList>
    </citation>
    <scope>NUCLEOTIDE SEQUENCE</scope>
    <source>
        <strain evidence="7">FSD4b-SM</strain>
    </source>
</reference>
<name>A0A975JUP0_9MYCO</name>
<evidence type="ECO:0000256" key="2">
    <source>
        <dbReference type="ARBA" id="ARBA00008138"/>
    </source>
</evidence>
<comment type="similarity">
    <text evidence="2 6">Belongs to the UPF0677 family.</text>
</comment>
<organism evidence="7 8">
    <name type="scientific">Mycobacterium spongiae</name>
    <dbReference type="NCBI Taxonomy" id="886343"/>
    <lineage>
        <taxon>Bacteria</taxon>
        <taxon>Bacillati</taxon>
        <taxon>Actinomycetota</taxon>
        <taxon>Actinomycetes</taxon>
        <taxon>Mycobacteriales</taxon>
        <taxon>Mycobacteriaceae</taxon>
        <taxon>Mycobacterium</taxon>
    </lineage>
</organism>
<dbReference type="GO" id="GO:0008168">
    <property type="term" value="F:methyltransferase activity"/>
    <property type="evidence" value="ECO:0007669"/>
    <property type="project" value="UniProtKB-UniRule"/>
</dbReference>
<dbReference type="AlphaFoldDB" id="A0A975JUP0"/>
<dbReference type="NCBIfam" id="TIGR00027">
    <property type="entry name" value="mthyl_TIGR00027"/>
    <property type="match status" value="1"/>
</dbReference>
<comment type="function">
    <text evidence="1 6">Exhibits S-adenosyl-L-methionine-dependent methyltransferase activity.</text>
</comment>
<dbReference type="EC" id="2.1.1.-" evidence="6"/>
<dbReference type="GO" id="GO:0032259">
    <property type="term" value="P:methylation"/>
    <property type="evidence" value="ECO:0007669"/>
    <property type="project" value="UniProtKB-KW"/>
</dbReference>
<evidence type="ECO:0000256" key="3">
    <source>
        <dbReference type="ARBA" id="ARBA00022603"/>
    </source>
</evidence>
<dbReference type="InterPro" id="IPR007213">
    <property type="entry name" value="Ppm1/Ppm2/Tcmp"/>
</dbReference>
<dbReference type="InterPro" id="IPR029063">
    <property type="entry name" value="SAM-dependent_MTases_sf"/>
</dbReference>
<proteinExistence type="inferred from homology"/>
<dbReference type="RefSeq" id="WP_211697513.1">
    <property type="nucleotide sequence ID" value="NZ_CP046600.1"/>
</dbReference>
<dbReference type="Proteomes" id="UP000682202">
    <property type="component" value="Chromosome"/>
</dbReference>
<dbReference type="EMBL" id="CP046600">
    <property type="protein sequence ID" value="QUR66032.1"/>
    <property type="molecule type" value="Genomic_DNA"/>
</dbReference>
<dbReference type="PANTHER" id="PTHR43619:SF2">
    <property type="entry name" value="S-ADENOSYL-L-METHIONINE-DEPENDENT METHYLTRANSFERASES SUPERFAMILY PROTEIN"/>
    <property type="match status" value="1"/>
</dbReference>
<protein>
    <recommendedName>
        <fullName evidence="6">S-adenosyl-L-methionine-dependent methyltransferase</fullName>
        <ecNumber evidence="6">2.1.1.-</ecNumber>
    </recommendedName>
</protein>
<dbReference type="PANTHER" id="PTHR43619">
    <property type="entry name" value="S-ADENOSYL-L-METHIONINE-DEPENDENT METHYLTRANSFERASE YKTD-RELATED"/>
    <property type="match status" value="1"/>
</dbReference>
<keyword evidence="3 6" id="KW-0489">Methyltransferase</keyword>
<dbReference type="Gene3D" id="3.40.50.150">
    <property type="entry name" value="Vaccinia Virus protein VP39"/>
    <property type="match status" value="1"/>
</dbReference>
<dbReference type="FunFam" id="3.40.50.150:FF:000152">
    <property type="entry name" value="S-adenosyl-L-methionine-dependent methyltransferase"/>
    <property type="match status" value="1"/>
</dbReference>
<gene>
    <name evidence="7" type="ORF">F6B93_02095</name>
</gene>
<dbReference type="KEGG" id="mspg:F6B93_02095"/>
<accession>A0A975JUP0</accession>
<keyword evidence="8" id="KW-1185">Reference proteome</keyword>
<evidence type="ECO:0000313" key="7">
    <source>
        <dbReference type="EMBL" id="QUR66032.1"/>
    </source>
</evidence>